<dbReference type="PANTHER" id="PTHR43179:SF7">
    <property type="entry name" value="RHAMNOSYLTRANSFERASE WBBL"/>
    <property type="match status" value="1"/>
</dbReference>
<sequence>MNTNIKNILEKSGFHLNNDIGIWHPEKIEEFAYNDGDDAENYILNVLKQASDLSVNSDELTTKMVDWPSTYHLSPRRSNLLRPFENIFENKRILEIGCGCGAITRFLGEVGAKVVSVEGSFRRAQIARTRCRDLENVEIICNPADKLPDLGKFDFVLLIGVLEYARVFVGPKGEETLLADCNERLKEDGKLFIAIENKLGIKYFAGAHEDHVNQPMFGLNNSYTETSVVTFGRKELKTLLNSQGFNYLEEYLPLPDYKLPTSVVTPLGWREHASDLCQLAVESIHKDPQLGFEHIFSAEQGMRNVWNNNLAADLANSFLMVAGKETFNYLSEDVAAIHYSDDRLSGLRKVTQFLHYNDDDLKVKVTGKALEKDKNEDQVAHFSEFFRGDSLWFELLHALNKPDWQISYISEWANKWLSQLIEKTGEKNEYSKDTIFPDSYQDALPFNIVTGLKGESKIFDLEWETDKPTLGYVVFRGIYHSLLRMTSISHSAHCPTSNIANLTFIILNEMNLHIDEEQFDSYLKKEAKFLARVQMSDEVKLYNDLKALPLVIRAKRLININIFEAAQAAHEAEQAAHEAEKEAFNNNLEELKNTMDDLDRGKSEKVEMMRQIQHLNDRLRELERVNNLLLSENIQQQNKLNNYHSDIQNIFTSVSWRITSPLRIISRHFPEKIRIALKRFFTLGFKSLQVVKVKSVSVLRKVKRHADNNGKISTAKKSLRHIAKRAYQRIPAKYQLKALTLAMRLYPQGFRNHPHFNAVATHVPVAVDSHESAFISHGRDKGYVFSSAPDEYVYIPPARPYYFDEIVSKLELKPKISIVVPIYNTPVELFELMVSSVSQQWYQNWELLLVNDASPQHEIKPLLDRAAQNDKRIKVVHLQENKGIAGATNVAIDNATGEYIVFLDHDDELTSDCLFEIVKCINLESPDFIYSDEDKLTPEGNFTQPHFKPDWSPDTMMSTMYTCHVSCVKTELAREIGGLRSQFDGCQDWDFVLRVSEKTKKVSHISKVLYHWRIIPASIASDITAKPYVLAASKAVREQALERRGQAGIVEELPNYPGYFRVNYQPVNNPLVSIIIPTRDNHDVLNSCVNSILNHTQYQNFEIIIVDNGSVDDKTVALLKSLNAKEKITVIKHDIPFNFSELNNYGVKNAAGEILLFLNDDTEVINDDWLERMVGFAQLPHVGAVGAKLLYGDGKSIQHSGVLNLRNGPSHAFLRQHKDYPGYFLRNQVEYNWLIVTGACMMIERKKFEAISGFDETFPVAYNDVDICMSLSSEGYHNVMCQAVTLIHHESISRGVDHIDEAKALRLKGELNRLNIKHPYYYQFDPYFNCNLAPNGYNFEIMK</sequence>
<dbReference type="InterPro" id="IPR001173">
    <property type="entry name" value="Glyco_trans_2-like"/>
</dbReference>
<organism evidence="3 4">
    <name type="scientific">Pantoea eucrina</name>
    <dbReference type="NCBI Taxonomy" id="472693"/>
    <lineage>
        <taxon>Bacteria</taxon>
        <taxon>Pseudomonadati</taxon>
        <taxon>Pseudomonadota</taxon>
        <taxon>Gammaproteobacteria</taxon>
        <taxon>Enterobacterales</taxon>
        <taxon>Erwiniaceae</taxon>
        <taxon>Pantoea</taxon>
    </lineage>
</organism>
<dbReference type="PANTHER" id="PTHR43179">
    <property type="entry name" value="RHAMNOSYLTRANSFERASE WBBL"/>
    <property type="match status" value="1"/>
</dbReference>
<dbReference type="SUPFAM" id="SSF53448">
    <property type="entry name" value="Nucleotide-diphospho-sugar transferases"/>
    <property type="match status" value="2"/>
</dbReference>
<dbReference type="Pfam" id="PF00535">
    <property type="entry name" value="Glycos_transf_2"/>
    <property type="match status" value="2"/>
</dbReference>
<dbReference type="SUPFAM" id="SSF53335">
    <property type="entry name" value="S-adenosyl-L-methionine-dependent methyltransferases"/>
    <property type="match status" value="1"/>
</dbReference>
<keyword evidence="3" id="KW-0328">Glycosyltransferase</keyword>
<proteinExistence type="predicted"/>
<gene>
    <name evidence="3" type="ORF">N4G40_06705</name>
</gene>
<dbReference type="InterPro" id="IPR029044">
    <property type="entry name" value="Nucleotide-diphossugar_trans"/>
</dbReference>
<evidence type="ECO:0000313" key="4">
    <source>
        <dbReference type="Proteomes" id="UP001288620"/>
    </source>
</evidence>
<keyword evidence="3" id="KW-0808">Transferase</keyword>
<dbReference type="CDD" id="cd02440">
    <property type="entry name" value="AdoMet_MTases"/>
    <property type="match status" value="1"/>
</dbReference>
<feature type="domain" description="Glycosyltransferase 2-like" evidence="2">
    <location>
        <begin position="817"/>
        <end position="931"/>
    </location>
</feature>
<keyword evidence="4" id="KW-1185">Reference proteome</keyword>
<evidence type="ECO:0000313" key="3">
    <source>
        <dbReference type="EMBL" id="MDZ7277963.1"/>
    </source>
</evidence>
<comment type="caution">
    <text evidence="3">The sequence shown here is derived from an EMBL/GenBank/DDBJ whole genome shotgun (WGS) entry which is preliminary data.</text>
</comment>
<dbReference type="Proteomes" id="UP001288620">
    <property type="component" value="Unassembled WGS sequence"/>
</dbReference>
<dbReference type="Gene3D" id="3.40.50.150">
    <property type="entry name" value="Vaccinia Virus protein VP39"/>
    <property type="match status" value="1"/>
</dbReference>
<dbReference type="GO" id="GO:0016757">
    <property type="term" value="F:glycosyltransferase activity"/>
    <property type="evidence" value="ECO:0007669"/>
    <property type="project" value="UniProtKB-KW"/>
</dbReference>
<dbReference type="Pfam" id="PF13489">
    <property type="entry name" value="Methyltransf_23"/>
    <property type="match status" value="1"/>
</dbReference>
<accession>A0ABU5LDD2</accession>
<name>A0ABU5LDD2_9GAMM</name>
<protein>
    <submittedName>
        <fullName evidence="3">Glycosyltransferase</fullName>
        <ecNumber evidence="3">2.4.-.-</ecNumber>
    </submittedName>
</protein>
<feature type="coiled-coil region" evidence="1">
    <location>
        <begin position="562"/>
        <end position="639"/>
    </location>
</feature>
<dbReference type="EMBL" id="JAOBTT010000001">
    <property type="protein sequence ID" value="MDZ7277963.1"/>
    <property type="molecule type" value="Genomic_DNA"/>
</dbReference>
<reference evidence="4" key="1">
    <citation type="submission" date="2023-07" db="EMBL/GenBank/DDBJ databases">
        <title>Structural and functional analysis of rice phyllospheric bacteria for their antimicrobial properties and defense elicitation against blast disease.</title>
        <authorList>
            <person name="Sahu K.P."/>
            <person name="Asharani P."/>
            <person name="Kumar M."/>
            <person name="Reddy B."/>
            <person name="Kumar A."/>
        </authorList>
    </citation>
    <scope>NUCLEOTIDE SEQUENCE [LARGE SCALE GENOMIC DNA]</scope>
    <source>
        <strain evidence="4">OsEp_Plm_30P10</strain>
    </source>
</reference>
<dbReference type="EC" id="2.4.-.-" evidence="3"/>
<dbReference type="InterPro" id="IPR029063">
    <property type="entry name" value="SAM-dependent_MTases_sf"/>
</dbReference>
<dbReference type="RefSeq" id="WP_322541995.1">
    <property type="nucleotide sequence ID" value="NZ_JAOBTT010000001.1"/>
</dbReference>
<evidence type="ECO:0000259" key="2">
    <source>
        <dbReference type="Pfam" id="PF00535"/>
    </source>
</evidence>
<evidence type="ECO:0000256" key="1">
    <source>
        <dbReference type="SAM" id="Coils"/>
    </source>
</evidence>
<dbReference type="CDD" id="cd04186">
    <property type="entry name" value="GT_2_like_c"/>
    <property type="match status" value="1"/>
</dbReference>
<feature type="domain" description="Glycosyltransferase 2-like" evidence="2">
    <location>
        <begin position="1073"/>
        <end position="1250"/>
    </location>
</feature>
<dbReference type="Gene3D" id="3.90.550.10">
    <property type="entry name" value="Spore Coat Polysaccharide Biosynthesis Protein SpsA, Chain A"/>
    <property type="match status" value="2"/>
</dbReference>
<dbReference type="CDD" id="cd04184">
    <property type="entry name" value="GT2_RfbC_Mx_like"/>
    <property type="match status" value="1"/>
</dbReference>
<keyword evidence="1" id="KW-0175">Coiled coil</keyword>